<comment type="caution">
    <text evidence="4">The sequence shown here is derived from an EMBL/GenBank/DDBJ whole genome shotgun (WGS) entry which is preliminary data.</text>
</comment>
<proteinExistence type="predicted"/>
<dbReference type="GO" id="GO:0005634">
    <property type="term" value="C:nucleus"/>
    <property type="evidence" value="ECO:0007669"/>
    <property type="project" value="TreeGrafter"/>
</dbReference>
<keyword evidence="1" id="KW-0238">DNA-binding</keyword>
<dbReference type="InterPro" id="IPR050863">
    <property type="entry name" value="CenT-Element_Derived"/>
</dbReference>
<keyword evidence="5" id="KW-1185">Reference proteome</keyword>
<name>A0AAV2GYL7_LYMST</name>
<dbReference type="Pfam" id="PF03221">
    <property type="entry name" value="HTH_Tnp_Tc5"/>
    <property type="match status" value="1"/>
</dbReference>
<dbReference type="Proteomes" id="UP001497497">
    <property type="component" value="Unassembled WGS sequence"/>
</dbReference>
<dbReference type="Gene3D" id="1.10.10.60">
    <property type="entry name" value="Homeodomain-like"/>
    <property type="match status" value="2"/>
</dbReference>
<dbReference type="SUPFAM" id="SSF46689">
    <property type="entry name" value="Homeodomain-like"/>
    <property type="match status" value="2"/>
</dbReference>
<dbReference type="InterPro" id="IPR009057">
    <property type="entry name" value="Homeodomain-like_sf"/>
</dbReference>
<evidence type="ECO:0000313" key="4">
    <source>
        <dbReference type="EMBL" id="CAL1526524.1"/>
    </source>
</evidence>
<organism evidence="4 5">
    <name type="scientific">Lymnaea stagnalis</name>
    <name type="common">Great pond snail</name>
    <name type="synonym">Helix stagnalis</name>
    <dbReference type="NCBI Taxonomy" id="6523"/>
    <lineage>
        <taxon>Eukaryota</taxon>
        <taxon>Metazoa</taxon>
        <taxon>Spiralia</taxon>
        <taxon>Lophotrochozoa</taxon>
        <taxon>Mollusca</taxon>
        <taxon>Gastropoda</taxon>
        <taxon>Heterobranchia</taxon>
        <taxon>Euthyneura</taxon>
        <taxon>Panpulmonata</taxon>
        <taxon>Hygrophila</taxon>
        <taxon>Lymnaeoidea</taxon>
        <taxon>Lymnaeidae</taxon>
        <taxon>Lymnaea</taxon>
    </lineage>
</organism>
<dbReference type="EMBL" id="CAXITT010000006">
    <property type="protein sequence ID" value="CAL1526524.1"/>
    <property type="molecule type" value="Genomic_DNA"/>
</dbReference>
<evidence type="ECO:0000256" key="1">
    <source>
        <dbReference type="ARBA" id="ARBA00023125"/>
    </source>
</evidence>
<dbReference type="PROSITE" id="PS51253">
    <property type="entry name" value="HTH_CENPB"/>
    <property type="match status" value="1"/>
</dbReference>
<dbReference type="PANTHER" id="PTHR19303:SF27">
    <property type="entry name" value="HTH CENPB-TYPE DOMAIN-CONTAINING PROTEIN"/>
    <property type="match status" value="1"/>
</dbReference>
<dbReference type="SMART" id="SM00674">
    <property type="entry name" value="CENPB"/>
    <property type="match status" value="1"/>
</dbReference>
<feature type="region of interest" description="Disordered" evidence="2">
    <location>
        <begin position="154"/>
        <end position="174"/>
    </location>
</feature>
<evidence type="ECO:0000256" key="2">
    <source>
        <dbReference type="SAM" id="MobiDB-lite"/>
    </source>
</evidence>
<dbReference type="InterPro" id="IPR006600">
    <property type="entry name" value="HTH_CenpB_DNA-bd_dom"/>
</dbReference>
<evidence type="ECO:0000259" key="3">
    <source>
        <dbReference type="PROSITE" id="PS51253"/>
    </source>
</evidence>
<accession>A0AAV2GYL7</accession>
<dbReference type="AlphaFoldDB" id="A0AAV2GYL7"/>
<dbReference type="GO" id="GO:0003677">
    <property type="term" value="F:DNA binding"/>
    <property type="evidence" value="ECO:0007669"/>
    <property type="project" value="UniProtKB-KW"/>
</dbReference>
<reference evidence="4 5" key="1">
    <citation type="submission" date="2024-04" db="EMBL/GenBank/DDBJ databases">
        <authorList>
            <consortium name="Genoscope - CEA"/>
            <person name="William W."/>
        </authorList>
    </citation>
    <scope>NUCLEOTIDE SEQUENCE [LARGE SCALE GENOMIC DNA]</scope>
</reference>
<feature type="domain" description="HTH CENPB-type" evidence="3">
    <location>
        <begin position="72"/>
        <end position="152"/>
    </location>
</feature>
<gene>
    <name evidence="4" type="ORF">GSLYS_00000701001</name>
</gene>
<dbReference type="PANTHER" id="PTHR19303">
    <property type="entry name" value="TRANSPOSON"/>
    <property type="match status" value="1"/>
</dbReference>
<sequence length="331" mass="37132">MGPKKCSEDNKMKRKAVRATIEVKKDLIARHEGGTRVADLAAIFGMPKSTVCTILKNKEAIKAADVAKGVTTLTSRRSKCMEEMEKLLLVWINQRQLAGDVISEAMLCEKAKMLHDDLAKGLADTSAQKDEFKASRGWLENFKKRTGGAVIHAEPTRSHSGQAERFHSENSVNSVVSDEAYSDGVSIKEEDVSDCTARTDMAMISPGTPEMDPATRVINNVANHRKRSRQEHRDPYELTWRDHKNYLGEATVPEPAVPNRSAAQVFFESCALRMEKLSPRHQSFLQLQVSQLLFNAENPDVTPLAIIPLPRHQPSEKFHKDTTMIERDQRD</sequence>
<feature type="compositionally biased region" description="Basic and acidic residues" evidence="2">
    <location>
        <begin position="154"/>
        <end position="168"/>
    </location>
</feature>
<evidence type="ECO:0000313" key="5">
    <source>
        <dbReference type="Proteomes" id="UP001497497"/>
    </source>
</evidence>
<protein>
    <recommendedName>
        <fullName evidence="3">HTH CENPB-type domain-containing protein</fullName>
    </recommendedName>
</protein>